<evidence type="ECO:0000313" key="2">
    <source>
        <dbReference type="Proteomes" id="UP000582837"/>
    </source>
</evidence>
<evidence type="ECO:0008006" key="3">
    <source>
        <dbReference type="Google" id="ProtNLM"/>
    </source>
</evidence>
<dbReference type="RefSeq" id="WP_170033231.1">
    <property type="nucleotide sequence ID" value="NZ_JABDTL010000001.1"/>
</dbReference>
<dbReference type="Proteomes" id="UP000582837">
    <property type="component" value="Unassembled WGS sequence"/>
</dbReference>
<sequence>MRERIFRFLVLCGVAGLSGCADPISVAPEKSVGILSFRYESASPDFNGSFAARGFPRLQGQSGPWAGGVARGTSQTEIHAVAGDPTPGGVFITVKDLVTGTAHLDPECTSSCNRMVITLSDVGAGRETYACEMSEGVLAIRLRTKNRVRGNFSGTGTCWSSATAERPAIRVTDGMFDVGLLRED</sequence>
<dbReference type="AlphaFoldDB" id="A0A841GYP9"/>
<comment type="caution">
    <text evidence="1">The sequence shown here is derived from an EMBL/GenBank/DDBJ whole genome shotgun (WGS) entry which is preliminary data.</text>
</comment>
<dbReference type="PROSITE" id="PS51257">
    <property type="entry name" value="PROKAR_LIPOPROTEIN"/>
    <property type="match status" value="1"/>
</dbReference>
<evidence type="ECO:0000313" key="1">
    <source>
        <dbReference type="EMBL" id="MBB6070864.1"/>
    </source>
</evidence>
<proteinExistence type="predicted"/>
<name>A0A841GYP9_9BACT</name>
<accession>A0A841GYP9</accession>
<protein>
    <recommendedName>
        <fullName evidence="3">Lipoprotein</fullName>
    </recommendedName>
</protein>
<reference evidence="1 2" key="1">
    <citation type="submission" date="2020-08" db="EMBL/GenBank/DDBJ databases">
        <title>Genomic Encyclopedia of Type Strains, Phase IV (KMG-IV): sequencing the most valuable type-strain genomes for metagenomic binning, comparative biology and taxonomic classification.</title>
        <authorList>
            <person name="Goeker M."/>
        </authorList>
    </citation>
    <scope>NUCLEOTIDE SEQUENCE [LARGE SCALE GENOMIC DNA]</scope>
    <source>
        <strain evidence="1 2">DSM 29007</strain>
    </source>
</reference>
<gene>
    <name evidence="1" type="ORF">HNQ61_002486</name>
</gene>
<keyword evidence="2" id="KW-1185">Reference proteome</keyword>
<organism evidence="1 2">
    <name type="scientific">Longimicrobium terrae</name>
    <dbReference type="NCBI Taxonomy" id="1639882"/>
    <lineage>
        <taxon>Bacteria</taxon>
        <taxon>Pseudomonadati</taxon>
        <taxon>Gemmatimonadota</taxon>
        <taxon>Longimicrobiia</taxon>
        <taxon>Longimicrobiales</taxon>
        <taxon>Longimicrobiaceae</taxon>
        <taxon>Longimicrobium</taxon>
    </lineage>
</organism>
<dbReference type="EMBL" id="JACHIA010000006">
    <property type="protein sequence ID" value="MBB6070864.1"/>
    <property type="molecule type" value="Genomic_DNA"/>
</dbReference>